<dbReference type="Gene3D" id="1.20.5.110">
    <property type="match status" value="1"/>
</dbReference>
<reference evidence="8" key="2">
    <citation type="submission" date="2025-09" db="UniProtKB">
        <authorList>
            <consortium name="Ensembl"/>
        </authorList>
    </citation>
    <scope>IDENTIFICATION</scope>
</reference>
<evidence type="ECO:0000256" key="1">
    <source>
        <dbReference type="ARBA" id="ARBA00008025"/>
    </source>
</evidence>
<dbReference type="InterPro" id="IPR042855">
    <property type="entry name" value="V_SNARE_CC"/>
</dbReference>
<dbReference type="STRING" id="48699.ENSPLAP00000016605"/>
<keyword evidence="6" id="KW-1133">Transmembrane helix</keyword>
<feature type="region of interest" description="Disordered" evidence="5">
    <location>
        <begin position="1"/>
        <end position="27"/>
    </location>
</feature>
<evidence type="ECO:0000259" key="7">
    <source>
        <dbReference type="PROSITE" id="PS50892"/>
    </source>
</evidence>
<dbReference type="Ensembl" id="ENSPLAT00000025594.1">
    <property type="protein sequence ID" value="ENSPLAP00000016605.1"/>
    <property type="gene ID" value="ENSPLAG00000020785.1"/>
</dbReference>
<name>A0A3B3UT73_9TELE</name>
<dbReference type="InterPro" id="IPR001388">
    <property type="entry name" value="Synaptobrevin-like"/>
</dbReference>
<feature type="compositionally biased region" description="Basic and acidic residues" evidence="5">
    <location>
        <begin position="10"/>
        <end position="27"/>
    </location>
</feature>
<dbReference type="SUPFAM" id="SSF58038">
    <property type="entry name" value="SNARE fusion complex"/>
    <property type="match status" value="1"/>
</dbReference>
<accession>A0A3B3UT73</accession>
<evidence type="ECO:0000256" key="3">
    <source>
        <dbReference type="PROSITE-ProRule" id="PRU00290"/>
    </source>
</evidence>
<comment type="similarity">
    <text evidence="1">Belongs to the synaptobrevin family.</text>
</comment>
<evidence type="ECO:0000256" key="4">
    <source>
        <dbReference type="SAM" id="Coils"/>
    </source>
</evidence>
<evidence type="ECO:0000256" key="2">
    <source>
        <dbReference type="ARBA" id="ARBA00046280"/>
    </source>
</evidence>
<evidence type="ECO:0000256" key="5">
    <source>
        <dbReference type="SAM" id="MobiDB-lite"/>
    </source>
</evidence>
<keyword evidence="9" id="KW-1185">Reference proteome</keyword>
<dbReference type="GO" id="GO:0012505">
    <property type="term" value="C:endomembrane system"/>
    <property type="evidence" value="ECO:0007669"/>
    <property type="project" value="UniProtKB-SubCell"/>
</dbReference>
<feature type="domain" description="V-SNARE coiled-coil homology" evidence="7">
    <location>
        <begin position="26"/>
        <end position="86"/>
    </location>
</feature>
<feature type="coiled-coil region" evidence="4">
    <location>
        <begin position="41"/>
        <end position="75"/>
    </location>
</feature>
<evidence type="ECO:0000313" key="8">
    <source>
        <dbReference type="Ensembl" id="ENSPLAP00000016605.1"/>
    </source>
</evidence>
<keyword evidence="6" id="KW-0812">Transmembrane</keyword>
<dbReference type="PANTHER" id="PTHR45701">
    <property type="entry name" value="SYNAPTOBREVIN FAMILY MEMBER"/>
    <property type="match status" value="1"/>
</dbReference>
<organism evidence="8 9">
    <name type="scientific">Poecilia latipinna</name>
    <name type="common">sailfin molly</name>
    <dbReference type="NCBI Taxonomy" id="48699"/>
    <lineage>
        <taxon>Eukaryota</taxon>
        <taxon>Metazoa</taxon>
        <taxon>Chordata</taxon>
        <taxon>Craniata</taxon>
        <taxon>Vertebrata</taxon>
        <taxon>Euteleostomi</taxon>
        <taxon>Actinopterygii</taxon>
        <taxon>Neopterygii</taxon>
        <taxon>Teleostei</taxon>
        <taxon>Neoteleostei</taxon>
        <taxon>Acanthomorphata</taxon>
        <taxon>Ovalentaria</taxon>
        <taxon>Atherinomorphae</taxon>
        <taxon>Cyprinodontiformes</taxon>
        <taxon>Poeciliidae</taxon>
        <taxon>Poeciliinae</taxon>
        <taxon>Poecilia</taxon>
    </lineage>
</organism>
<dbReference type="GO" id="GO:0016192">
    <property type="term" value="P:vesicle-mediated transport"/>
    <property type="evidence" value="ECO:0007669"/>
    <property type="project" value="InterPro"/>
</dbReference>
<keyword evidence="6" id="KW-0472">Membrane</keyword>
<dbReference type="PROSITE" id="PS50892">
    <property type="entry name" value="V_SNARE"/>
    <property type="match status" value="1"/>
</dbReference>
<dbReference type="Pfam" id="PF00957">
    <property type="entry name" value="Synaptobrevin"/>
    <property type="match status" value="1"/>
</dbReference>
<dbReference type="Proteomes" id="UP000261500">
    <property type="component" value="Unplaced"/>
</dbReference>
<protein>
    <recommendedName>
        <fullName evidence="7">V-SNARE coiled-coil homology domain-containing protein</fullName>
    </recommendedName>
</protein>
<evidence type="ECO:0000313" key="9">
    <source>
        <dbReference type="Proteomes" id="UP000261500"/>
    </source>
</evidence>
<dbReference type="PRINTS" id="PR00219">
    <property type="entry name" value="SYNAPTOBREVN"/>
</dbReference>
<keyword evidence="3 4" id="KW-0175">Coiled coil</keyword>
<dbReference type="GeneTree" id="ENSGT00940000170695"/>
<feature type="transmembrane region" description="Helical" evidence="6">
    <location>
        <begin position="92"/>
        <end position="111"/>
    </location>
</feature>
<proteinExistence type="inferred from homology"/>
<comment type="subcellular location">
    <subcellularLocation>
        <location evidence="2">Endomembrane system</location>
        <topology evidence="2">Single-pass type IV membrane protein</topology>
    </subcellularLocation>
</comment>
<sequence>MSWFPSTSQERSDYKHPATWEEGKSRLHQTQEEVEQVKMIMLDNKKKAEERSDNLKDLEQQAEVLREKSKVFERTTKKLKQQKEMSNKKTKIIIIFSVVAGLIILGLIIFITKFAG</sequence>
<evidence type="ECO:0000256" key="6">
    <source>
        <dbReference type="SAM" id="Phobius"/>
    </source>
</evidence>
<dbReference type="AlphaFoldDB" id="A0A3B3UT73"/>
<dbReference type="InterPro" id="IPR016444">
    <property type="entry name" value="Synaptobrevin/VAMP"/>
</dbReference>
<dbReference type="GO" id="GO:0016020">
    <property type="term" value="C:membrane"/>
    <property type="evidence" value="ECO:0007669"/>
    <property type="project" value="InterPro"/>
</dbReference>
<reference evidence="8" key="1">
    <citation type="submission" date="2025-08" db="UniProtKB">
        <authorList>
            <consortium name="Ensembl"/>
        </authorList>
    </citation>
    <scope>IDENTIFICATION</scope>
</reference>